<feature type="compositionally biased region" description="Polar residues" evidence="1">
    <location>
        <begin position="163"/>
        <end position="178"/>
    </location>
</feature>
<feature type="compositionally biased region" description="Acidic residues" evidence="1">
    <location>
        <begin position="1"/>
        <end position="18"/>
    </location>
</feature>
<feature type="region of interest" description="Disordered" evidence="1">
    <location>
        <begin position="213"/>
        <end position="232"/>
    </location>
</feature>
<dbReference type="AlphaFoldDB" id="A0A9P6DK68"/>
<reference evidence="2" key="1">
    <citation type="journal article" date="2020" name="Nat. Commun.">
        <title>Large-scale genome sequencing of mycorrhizal fungi provides insights into the early evolution of symbiotic traits.</title>
        <authorList>
            <person name="Miyauchi S."/>
            <person name="Kiss E."/>
            <person name="Kuo A."/>
            <person name="Drula E."/>
            <person name="Kohler A."/>
            <person name="Sanchez-Garcia M."/>
            <person name="Morin E."/>
            <person name="Andreopoulos B."/>
            <person name="Barry K.W."/>
            <person name="Bonito G."/>
            <person name="Buee M."/>
            <person name="Carver A."/>
            <person name="Chen C."/>
            <person name="Cichocki N."/>
            <person name="Clum A."/>
            <person name="Culley D."/>
            <person name="Crous P.W."/>
            <person name="Fauchery L."/>
            <person name="Girlanda M."/>
            <person name="Hayes R.D."/>
            <person name="Keri Z."/>
            <person name="LaButti K."/>
            <person name="Lipzen A."/>
            <person name="Lombard V."/>
            <person name="Magnuson J."/>
            <person name="Maillard F."/>
            <person name="Murat C."/>
            <person name="Nolan M."/>
            <person name="Ohm R.A."/>
            <person name="Pangilinan J."/>
            <person name="Pereira M.F."/>
            <person name="Perotto S."/>
            <person name="Peter M."/>
            <person name="Pfister S."/>
            <person name="Riley R."/>
            <person name="Sitrit Y."/>
            <person name="Stielow J.B."/>
            <person name="Szollosi G."/>
            <person name="Zifcakova L."/>
            <person name="Stursova M."/>
            <person name="Spatafora J.W."/>
            <person name="Tedersoo L."/>
            <person name="Vaario L.M."/>
            <person name="Yamada A."/>
            <person name="Yan M."/>
            <person name="Wang P."/>
            <person name="Xu J."/>
            <person name="Bruns T."/>
            <person name="Baldrian P."/>
            <person name="Vilgalys R."/>
            <person name="Dunand C."/>
            <person name="Henrissat B."/>
            <person name="Grigoriev I.V."/>
            <person name="Hibbett D."/>
            <person name="Nagy L.G."/>
            <person name="Martin F.M."/>
        </authorList>
    </citation>
    <scope>NUCLEOTIDE SEQUENCE</scope>
    <source>
        <strain evidence="2">UP504</strain>
    </source>
</reference>
<evidence type="ECO:0000313" key="2">
    <source>
        <dbReference type="EMBL" id="KAF9505971.1"/>
    </source>
</evidence>
<feature type="compositionally biased region" description="Basic and acidic residues" evidence="1">
    <location>
        <begin position="99"/>
        <end position="118"/>
    </location>
</feature>
<proteinExistence type="predicted"/>
<evidence type="ECO:0000313" key="3">
    <source>
        <dbReference type="Proteomes" id="UP000886523"/>
    </source>
</evidence>
<sequence>MAPDIDSEVDGSGEDSEESSQPKSRKRRSSRLEIQFPISDDEMDIDNKGPIRPRRRLRRVVPETVGSTDSDDDDDQDDGADVDQQEPDTEASSLSSGHARLDDHQSQFEPIKEGDPKDQAQWAKMSHRKNSDRSSHEPRSALQDSALPGGGSDEAQGEEELAKSSTSGTKRENASSPQPAKRHRTMMSGVPLPNSHHTVSQSHTELVIIHSDSDESEMEGLSAQPPIRNSVD</sequence>
<gene>
    <name evidence="2" type="ORF">BS47DRAFT_481080</name>
</gene>
<name>A0A9P6DK68_9AGAM</name>
<feature type="compositionally biased region" description="Acidic residues" evidence="1">
    <location>
        <begin position="69"/>
        <end position="89"/>
    </location>
</feature>
<dbReference type="EMBL" id="MU129130">
    <property type="protein sequence ID" value="KAF9505971.1"/>
    <property type="molecule type" value="Genomic_DNA"/>
</dbReference>
<evidence type="ECO:0000256" key="1">
    <source>
        <dbReference type="SAM" id="MobiDB-lite"/>
    </source>
</evidence>
<comment type="caution">
    <text evidence="2">The sequence shown here is derived from an EMBL/GenBank/DDBJ whole genome shotgun (WGS) entry which is preliminary data.</text>
</comment>
<feature type="region of interest" description="Disordered" evidence="1">
    <location>
        <begin position="1"/>
        <end position="202"/>
    </location>
</feature>
<dbReference type="Proteomes" id="UP000886523">
    <property type="component" value="Unassembled WGS sequence"/>
</dbReference>
<accession>A0A9P6DK68</accession>
<organism evidence="2 3">
    <name type="scientific">Hydnum rufescens UP504</name>
    <dbReference type="NCBI Taxonomy" id="1448309"/>
    <lineage>
        <taxon>Eukaryota</taxon>
        <taxon>Fungi</taxon>
        <taxon>Dikarya</taxon>
        <taxon>Basidiomycota</taxon>
        <taxon>Agaricomycotina</taxon>
        <taxon>Agaricomycetes</taxon>
        <taxon>Cantharellales</taxon>
        <taxon>Hydnaceae</taxon>
        <taxon>Hydnum</taxon>
    </lineage>
</organism>
<protein>
    <submittedName>
        <fullName evidence="2">Uncharacterized protein</fullName>
    </submittedName>
</protein>
<keyword evidence="3" id="KW-1185">Reference proteome</keyword>
<feature type="compositionally biased region" description="Basic and acidic residues" evidence="1">
    <location>
        <begin position="129"/>
        <end position="139"/>
    </location>
</feature>